<feature type="domain" description="RNase H type-1" evidence="1">
    <location>
        <begin position="223"/>
        <end position="331"/>
    </location>
</feature>
<dbReference type="GO" id="GO:0003676">
    <property type="term" value="F:nucleic acid binding"/>
    <property type="evidence" value="ECO:0007669"/>
    <property type="project" value="InterPro"/>
</dbReference>
<keyword evidence="4" id="KW-1185">Reference proteome</keyword>
<dbReference type="GO" id="GO:0004523">
    <property type="term" value="F:RNA-DNA hybrid ribonuclease activity"/>
    <property type="evidence" value="ECO:0007669"/>
    <property type="project" value="InterPro"/>
</dbReference>
<dbReference type="InterPro" id="IPR002156">
    <property type="entry name" value="RNaseH_domain"/>
</dbReference>
<evidence type="ECO:0000259" key="2">
    <source>
        <dbReference type="Pfam" id="PF13966"/>
    </source>
</evidence>
<dbReference type="InterPro" id="IPR026960">
    <property type="entry name" value="RVT-Znf"/>
</dbReference>
<dbReference type="PANTHER" id="PTHR47723">
    <property type="entry name" value="OS05G0353850 PROTEIN"/>
    <property type="match status" value="1"/>
</dbReference>
<protein>
    <submittedName>
        <fullName evidence="3">Ribonuclease H protein</fullName>
    </submittedName>
</protein>
<accession>A0A2H9ZZV6</accession>
<dbReference type="InterPro" id="IPR053151">
    <property type="entry name" value="RNase_H-like"/>
</dbReference>
<dbReference type="Proteomes" id="UP000236161">
    <property type="component" value="Unassembled WGS sequence"/>
</dbReference>
<dbReference type="Pfam" id="PF13456">
    <property type="entry name" value="RVT_3"/>
    <property type="match status" value="1"/>
</dbReference>
<organism evidence="3 4">
    <name type="scientific">Apostasia shenzhenica</name>
    <dbReference type="NCBI Taxonomy" id="1088818"/>
    <lineage>
        <taxon>Eukaryota</taxon>
        <taxon>Viridiplantae</taxon>
        <taxon>Streptophyta</taxon>
        <taxon>Embryophyta</taxon>
        <taxon>Tracheophyta</taxon>
        <taxon>Spermatophyta</taxon>
        <taxon>Magnoliopsida</taxon>
        <taxon>Liliopsida</taxon>
        <taxon>Asparagales</taxon>
        <taxon>Orchidaceae</taxon>
        <taxon>Apostasioideae</taxon>
        <taxon>Apostasia</taxon>
    </lineage>
</organism>
<name>A0A2H9ZZV6_9ASPA</name>
<reference evidence="3 4" key="1">
    <citation type="journal article" date="2017" name="Nature">
        <title>The Apostasia genome and the evolution of orchids.</title>
        <authorList>
            <person name="Zhang G.Q."/>
            <person name="Liu K.W."/>
            <person name="Li Z."/>
            <person name="Lohaus R."/>
            <person name="Hsiao Y.Y."/>
            <person name="Niu S.C."/>
            <person name="Wang J.Y."/>
            <person name="Lin Y.C."/>
            <person name="Xu Q."/>
            <person name="Chen L.J."/>
            <person name="Yoshida K."/>
            <person name="Fujiwara S."/>
            <person name="Wang Z.W."/>
            <person name="Zhang Y.Q."/>
            <person name="Mitsuda N."/>
            <person name="Wang M."/>
            <person name="Liu G.H."/>
            <person name="Pecoraro L."/>
            <person name="Huang H.X."/>
            <person name="Xiao X.J."/>
            <person name="Lin M."/>
            <person name="Wu X.Y."/>
            <person name="Wu W.L."/>
            <person name="Chen Y.Y."/>
            <person name="Chang S.B."/>
            <person name="Sakamoto S."/>
            <person name="Ohme-Takagi M."/>
            <person name="Yagi M."/>
            <person name="Zeng S.J."/>
            <person name="Shen C.Y."/>
            <person name="Yeh C.M."/>
            <person name="Luo Y.B."/>
            <person name="Tsai W.C."/>
            <person name="Van de Peer Y."/>
            <person name="Liu Z.J."/>
        </authorList>
    </citation>
    <scope>NUCLEOTIDE SEQUENCE [LARGE SCALE GENOMIC DNA]</scope>
    <source>
        <strain evidence="4">cv. Shenzhen</strain>
        <tissue evidence="3">Stem</tissue>
    </source>
</reference>
<dbReference type="EMBL" id="KZ452114">
    <property type="protein sequence ID" value="PKA48831.1"/>
    <property type="molecule type" value="Genomic_DNA"/>
</dbReference>
<dbReference type="AlphaFoldDB" id="A0A2H9ZZV6"/>
<evidence type="ECO:0000313" key="3">
    <source>
        <dbReference type="EMBL" id="PKA48831.1"/>
    </source>
</evidence>
<proteinExistence type="predicted"/>
<dbReference type="InterPro" id="IPR044730">
    <property type="entry name" value="RNase_H-like_dom_plant"/>
</dbReference>
<dbReference type="Pfam" id="PF13966">
    <property type="entry name" value="zf-RVT"/>
    <property type="match status" value="1"/>
</dbReference>
<feature type="domain" description="Reverse transcriptase zinc-binding" evidence="2">
    <location>
        <begin position="11"/>
        <end position="90"/>
    </location>
</feature>
<gene>
    <name evidence="3" type="ORF">AXF42_Ash021382</name>
</gene>
<dbReference type="OrthoDB" id="663515at2759"/>
<dbReference type="PANTHER" id="PTHR47723:SF19">
    <property type="entry name" value="POLYNUCLEOTIDYL TRANSFERASE, RIBONUCLEASE H-LIKE SUPERFAMILY PROTEIN"/>
    <property type="match status" value="1"/>
</dbReference>
<sequence length="367" mass="42812">MIWDLSTSGCFNFKSTWDFFRRRRDENLLYNRLWINNFPRKISFFVWQLISNLLLKTKGLQLASKCLRGCLSEESAFHIFWECTLANSIWDIVFQLIGCQKISCNSIEDLLTFWLNKAHHSKSGCIYSHLLFFTCWSIWKARNNLRFRNDWEEVNKILSNINHLTFLQNATFPYQAWQLHNNPDLIMHFKVPPMMTQASSFLVSWTKPEFGRIKLNTVGFFVDGRAFGGGIARDHDGNFIFAFHYEFGVNDPLSADLYACLFGLNRCLTKGLTPIHIELQNYTIVNWLSHNRDIGWNFINPILKIRNLIGQLNANISFVWKEANGVAVFFSKIKCTSQVFDNVEDIPEEATILISEDMAGKRYGRRI</sequence>
<evidence type="ECO:0000313" key="4">
    <source>
        <dbReference type="Proteomes" id="UP000236161"/>
    </source>
</evidence>
<dbReference type="CDD" id="cd06222">
    <property type="entry name" value="RNase_H_like"/>
    <property type="match status" value="1"/>
</dbReference>
<dbReference type="STRING" id="1088818.A0A2H9ZZV6"/>
<evidence type="ECO:0000259" key="1">
    <source>
        <dbReference type="Pfam" id="PF13456"/>
    </source>
</evidence>